<gene>
    <name evidence="3" type="ORF">ENP62_01155</name>
    <name evidence="2" type="ORF">ENP94_02870</name>
    <name evidence="4" type="ORF">ENS16_01635</name>
</gene>
<keyword evidence="1" id="KW-1133">Transmembrane helix</keyword>
<name>A0A7C1NGI7_UNCW3</name>
<dbReference type="EMBL" id="DSLG01000003">
    <property type="protein sequence ID" value="HEA86934.1"/>
    <property type="molecule type" value="Genomic_DNA"/>
</dbReference>
<protein>
    <submittedName>
        <fullName evidence="2">DUF4321 domain-containing protein</fullName>
    </submittedName>
</protein>
<evidence type="ECO:0000256" key="1">
    <source>
        <dbReference type="SAM" id="Phobius"/>
    </source>
</evidence>
<comment type="caution">
    <text evidence="2">The sequence shown here is derived from an EMBL/GenBank/DDBJ whole genome shotgun (WGS) entry which is preliminary data.</text>
</comment>
<evidence type="ECO:0000313" key="3">
    <source>
        <dbReference type="EMBL" id="HEE18145.1"/>
    </source>
</evidence>
<reference evidence="2" key="1">
    <citation type="journal article" date="2020" name="mSystems">
        <title>Genome- and Community-Level Interaction Insights into Carbon Utilization and Element Cycling Functions of Hydrothermarchaeota in Hydrothermal Sediment.</title>
        <authorList>
            <person name="Zhou Z."/>
            <person name="Liu Y."/>
            <person name="Xu W."/>
            <person name="Pan J."/>
            <person name="Luo Z.H."/>
            <person name="Li M."/>
        </authorList>
    </citation>
    <scope>NUCLEOTIDE SEQUENCE [LARGE SCALE GENOMIC DNA]</scope>
    <source>
        <strain evidence="3">SpSt-236</strain>
        <strain evidence="2">SpSt-265</strain>
        <strain evidence="4">SpSt-465</strain>
    </source>
</reference>
<feature type="transmembrane region" description="Helical" evidence="1">
    <location>
        <begin position="21"/>
        <end position="44"/>
    </location>
</feature>
<evidence type="ECO:0000313" key="4">
    <source>
        <dbReference type="EMBL" id="HFJ53377.1"/>
    </source>
</evidence>
<sequence length="99" mass="10771">MCSEVTLKRRTVTAGGRSVGLLVLAIVVAAVSGSVISYFVSGVFPNGPVKDFFFKAVRFGVPEFVLNLGFATVSFGLSFYITTFTVLLVALAVYLWYRF</sequence>
<feature type="transmembrane region" description="Helical" evidence="1">
    <location>
        <begin position="64"/>
        <end position="97"/>
    </location>
</feature>
<accession>A0A7C1NGI7</accession>
<keyword evidence="1" id="KW-0472">Membrane</keyword>
<organism evidence="2">
    <name type="scientific">candidate division WOR-3 bacterium</name>
    <dbReference type="NCBI Taxonomy" id="2052148"/>
    <lineage>
        <taxon>Bacteria</taxon>
        <taxon>Bacteria division WOR-3</taxon>
    </lineage>
</organism>
<proteinExistence type="predicted"/>
<dbReference type="Pfam" id="PF14209">
    <property type="entry name" value="DUF4321"/>
    <property type="match status" value="1"/>
</dbReference>
<dbReference type="InterPro" id="IPR025470">
    <property type="entry name" value="DUF4321"/>
</dbReference>
<dbReference type="EMBL" id="DSTU01000003">
    <property type="protein sequence ID" value="HFJ53377.1"/>
    <property type="molecule type" value="Genomic_DNA"/>
</dbReference>
<evidence type="ECO:0000313" key="2">
    <source>
        <dbReference type="EMBL" id="HEA86934.1"/>
    </source>
</evidence>
<dbReference type="AlphaFoldDB" id="A0A7C1NGI7"/>
<keyword evidence="1" id="KW-0812">Transmembrane</keyword>
<dbReference type="EMBL" id="DSKA01000090">
    <property type="protein sequence ID" value="HEE18145.1"/>
    <property type="molecule type" value="Genomic_DNA"/>
</dbReference>